<dbReference type="NCBIfam" id="TIGR02218">
    <property type="entry name" value="phg_TIGR02218"/>
    <property type="match status" value="1"/>
</dbReference>
<gene>
    <name evidence="2" type="ORF">SpAn4DRAFT_4419</name>
</gene>
<dbReference type="InterPro" id="IPR018964">
    <property type="entry name" value="Phage_phiJL001_Gp84_C"/>
</dbReference>
<protein>
    <submittedName>
        <fullName evidence="2">Gene Transfer Agent FAD/FMN-containing dehydrogenase ## ORFG13</fullName>
    </submittedName>
</protein>
<proteinExistence type="predicted"/>
<dbReference type="EMBL" id="CTRP01000016">
    <property type="protein sequence ID" value="CQR75055.1"/>
    <property type="molecule type" value="Genomic_DNA"/>
</dbReference>
<dbReference type="Pfam" id="PF09356">
    <property type="entry name" value="Phage_BR0599"/>
    <property type="match status" value="1"/>
</dbReference>
<evidence type="ECO:0000259" key="1">
    <source>
        <dbReference type="Pfam" id="PF09356"/>
    </source>
</evidence>
<dbReference type="AlphaFoldDB" id="A0A0U1L6B2"/>
<dbReference type="RefSeq" id="WP_021171278.1">
    <property type="nucleotide sequence ID" value="NZ_CTRP01000016.1"/>
</dbReference>
<accession>A0A0U1L6B2</accession>
<dbReference type="Pfam" id="PF09931">
    <property type="entry name" value="Phage_phiJL001_Gp84_N"/>
    <property type="match status" value="1"/>
</dbReference>
<organism evidence="2 3">
    <name type="scientific">Sporomusa ovata</name>
    <dbReference type="NCBI Taxonomy" id="2378"/>
    <lineage>
        <taxon>Bacteria</taxon>
        <taxon>Bacillati</taxon>
        <taxon>Bacillota</taxon>
        <taxon>Negativicutes</taxon>
        <taxon>Selenomonadales</taxon>
        <taxon>Sporomusaceae</taxon>
        <taxon>Sporomusa</taxon>
    </lineage>
</organism>
<dbReference type="Proteomes" id="UP000049855">
    <property type="component" value="Unassembled WGS sequence"/>
</dbReference>
<evidence type="ECO:0000313" key="3">
    <source>
        <dbReference type="Proteomes" id="UP000049855"/>
    </source>
</evidence>
<feature type="domain" description="Bacteriophage phiJL001 Gp84 C-terminal" evidence="1">
    <location>
        <begin position="252"/>
        <end position="331"/>
    </location>
</feature>
<sequence length="354" mass="38521">MDNAKLAQLYGQAVIDPSTRLSRLYAQALLTDETLTPVVLSELYAQCICLQHPNVADLYAQALVDPHPVPWMAEEVVTAAYCWRVDRTDGVTFGFTSHDRDVTFDDVTYEAATGFTPTAVDTSDSLSVDNLDVDGVLCSDRITEEELAGGVYDFARVTIYLVNWQNVSAPKLILRRGTIGRIRYGKTGFTAEIRGLTEAYQQKAGAVYQKTCRATLGDAKCGVNLASYTTTGTVTAVYSDTQFATDVVADAGFYDYGTIIWTSGANLHTTSETKTFAADGTIEVYLPTIWHPQVGDTFTIVAGCDRNYSTCINRFNNRLNFRGEPMVPGNDYLASYPVKGGSDVVAAGDDASRG</sequence>
<name>A0A0U1L6B2_9FIRM</name>
<keyword evidence="3" id="KW-1185">Reference proteome</keyword>
<evidence type="ECO:0000313" key="2">
    <source>
        <dbReference type="EMBL" id="CQR75055.1"/>
    </source>
</evidence>
<dbReference type="InterPro" id="IPR011928">
    <property type="entry name" value="Phage_phiJL001_Gp84"/>
</dbReference>
<reference evidence="3" key="1">
    <citation type="submission" date="2015-03" db="EMBL/GenBank/DDBJ databases">
        <authorList>
            <person name="Nijsse Bart"/>
        </authorList>
    </citation>
    <scope>NUCLEOTIDE SEQUENCE [LARGE SCALE GENOMIC DNA]</scope>
</reference>